<comment type="caution">
    <text evidence="2">The sequence shown here is derived from an EMBL/GenBank/DDBJ whole genome shotgun (WGS) entry which is preliminary data.</text>
</comment>
<name>A0ABP8HSH7_9GAMM</name>
<reference evidence="3" key="1">
    <citation type="journal article" date="2019" name="Int. J. Syst. Evol. Microbiol.">
        <title>The Global Catalogue of Microorganisms (GCM) 10K type strain sequencing project: providing services to taxonomists for standard genome sequencing and annotation.</title>
        <authorList>
            <consortium name="The Broad Institute Genomics Platform"/>
            <consortium name="The Broad Institute Genome Sequencing Center for Infectious Disease"/>
            <person name="Wu L."/>
            <person name="Ma J."/>
        </authorList>
    </citation>
    <scope>NUCLEOTIDE SEQUENCE [LARGE SCALE GENOMIC DNA]</scope>
    <source>
        <strain evidence="3">JCM 17727</strain>
    </source>
</reference>
<accession>A0ABP8HSH7</accession>
<evidence type="ECO:0000313" key="2">
    <source>
        <dbReference type="EMBL" id="GAA4343656.1"/>
    </source>
</evidence>
<keyword evidence="1" id="KW-0472">Membrane</keyword>
<sequence length="387" mass="44888">MIYYQQTRTSRNFVNKSNHTERSNLQTIRLPILLSTAIVVIILCSSMFSWYQESLDNQTHEFSLQYNQGMADLSAAYLGHLIEDENTDAIESIGLRLNNNENIQKLAIYRRNGELIYSAGDAAKPHSAPVIANISYEDNYNGYLVIYFIPATDLVQSEPPFWLKPFMIWGIGATLWLLLFFLLTFIRRKKEPTQTTPDQTSVVPPQTAKKNEVVLKELIKRNRKQLQNKTIQHSLVIKAEWSKLDAESNALLLRVLSRWLPQNGLLATQFSDGLLVLGLDPTSTPLNRNPLHALERCLQQLQLQPKILLHHLNFDREIYHMFFDIIEPGVWFEKKLRQKDDNYDWPSTKLIDIELDTHDIIELCQLEEPDAEQRGLIERQVRFLSED</sequence>
<protein>
    <submittedName>
        <fullName evidence="2">Uncharacterized protein</fullName>
    </submittedName>
</protein>
<gene>
    <name evidence="2" type="ORF">GCM10023150_02370</name>
</gene>
<keyword evidence="1" id="KW-0812">Transmembrane</keyword>
<keyword evidence="1" id="KW-1133">Transmembrane helix</keyword>
<keyword evidence="3" id="KW-1185">Reference proteome</keyword>
<feature type="transmembrane region" description="Helical" evidence="1">
    <location>
        <begin position="166"/>
        <end position="186"/>
    </location>
</feature>
<dbReference type="Proteomes" id="UP001501294">
    <property type="component" value="Unassembled WGS sequence"/>
</dbReference>
<dbReference type="EMBL" id="BAABFU010000001">
    <property type="protein sequence ID" value="GAA4343656.1"/>
    <property type="molecule type" value="Genomic_DNA"/>
</dbReference>
<evidence type="ECO:0000313" key="3">
    <source>
        <dbReference type="Proteomes" id="UP001501294"/>
    </source>
</evidence>
<organism evidence="2 3">
    <name type="scientific">Kangiella taiwanensis</name>
    <dbReference type="NCBI Taxonomy" id="1079179"/>
    <lineage>
        <taxon>Bacteria</taxon>
        <taxon>Pseudomonadati</taxon>
        <taxon>Pseudomonadota</taxon>
        <taxon>Gammaproteobacteria</taxon>
        <taxon>Kangiellales</taxon>
        <taxon>Kangiellaceae</taxon>
        <taxon>Kangiella</taxon>
    </lineage>
</organism>
<proteinExistence type="predicted"/>
<feature type="transmembrane region" description="Helical" evidence="1">
    <location>
        <begin position="32"/>
        <end position="51"/>
    </location>
</feature>
<evidence type="ECO:0000256" key="1">
    <source>
        <dbReference type="SAM" id="Phobius"/>
    </source>
</evidence>